<keyword evidence="2" id="KW-1185">Reference proteome</keyword>
<reference evidence="2" key="1">
    <citation type="submission" date="2016-10" db="EMBL/GenBank/DDBJ databases">
        <authorList>
            <person name="Varghese N."/>
            <person name="Submissions S."/>
        </authorList>
    </citation>
    <scope>NUCLEOTIDE SEQUENCE [LARGE SCALE GENOMIC DNA]</scope>
    <source>
        <strain evidence="2">DSM 23095</strain>
    </source>
</reference>
<name>A0A1G6RY09_9BACT</name>
<dbReference type="EMBL" id="FNAC01000014">
    <property type="protein sequence ID" value="SDD08826.1"/>
    <property type="molecule type" value="Genomic_DNA"/>
</dbReference>
<dbReference type="Gene3D" id="3.40.30.10">
    <property type="entry name" value="Glutaredoxin"/>
    <property type="match status" value="1"/>
</dbReference>
<dbReference type="SUPFAM" id="SSF52833">
    <property type="entry name" value="Thioredoxin-like"/>
    <property type="match status" value="1"/>
</dbReference>
<protein>
    <submittedName>
        <fullName evidence="1">Thioredoxin</fullName>
    </submittedName>
</protein>
<evidence type="ECO:0000313" key="1">
    <source>
        <dbReference type="EMBL" id="SDD08826.1"/>
    </source>
</evidence>
<dbReference type="InterPro" id="IPR036249">
    <property type="entry name" value="Thioredoxin-like_sf"/>
</dbReference>
<dbReference type="Proteomes" id="UP000199060">
    <property type="component" value="Unassembled WGS sequence"/>
</dbReference>
<accession>A0A1G6RY09</accession>
<dbReference type="Pfam" id="PF14595">
    <property type="entry name" value="Thioredoxin_9"/>
    <property type="match status" value="1"/>
</dbReference>
<dbReference type="RefSeq" id="WP_240507776.1">
    <property type="nucleotide sequence ID" value="NZ_FNAC01000014.1"/>
</dbReference>
<organism evidence="1 2">
    <name type="scientific">Algoriphagus faecimaris</name>
    <dbReference type="NCBI Taxonomy" id="686796"/>
    <lineage>
        <taxon>Bacteria</taxon>
        <taxon>Pseudomonadati</taxon>
        <taxon>Bacteroidota</taxon>
        <taxon>Cytophagia</taxon>
        <taxon>Cytophagales</taxon>
        <taxon>Cyclobacteriaceae</taxon>
        <taxon>Algoriphagus</taxon>
    </lineage>
</organism>
<dbReference type="AlphaFoldDB" id="A0A1G6RY09"/>
<dbReference type="STRING" id="686796.SAMN04488104_101462"/>
<proteinExistence type="predicted"/>
<sequence length="209" mass="24319">MLDQVVQVHKIMPEVVAEAMTYIEYKDLVDTLFSQGKTTGPNQSEAYLEYTQMAIQRMKRWDKTIKIDSEIADKVKQLPPQVWMVITEAWCGDAAQTIPYMVKLAEFNPDIQLRFILRDEYPEIMDLYLTNGARSIPKLVSLSPGLQKNYFTWGPKPAILMEKQREFKSDPKGKTFKEFVQEVHLWYARDKNHTLGKELTACFDQAFDL</sequence>
<gene>
    <name evidence="1" type="ORF">SAMN04488104_101462</name>
</gene>
<evidence type="ECO:0000313" key="2">
    <source>
        <dbReference type="Proteomes" id="UP000199060"/>
    </source>
</evidence>